<gene>
    <name evidence="1" type="ORF">SAMN04487924_10861</name>
</gene>
<name>A0A1H4C5J3_9BACE</name>
<accession>A0A1H4C5J3</accession>
<dbReference type="AlphaFoldDB" id="A0A1H4C5J3"/>
<organism evidence="1 2">
    <name type="scientific">Bacteroides xylanisolvens</name>
    <dbReference type="NCBI Taxonomy" id="371601"/>
    <lineage>
        <taxon>Bacteria</taxon>
        <taxon>Pseudomonadati</taxon>
        <taxon>Bacteroidota</taxon>
        <taxon>Bacteroidia</taxon>
        <taxon>Bacteroidales</taxon>
        <taxon>Bacteroidaceae</taxon>
        <taxon>Bacteroides</taxon>
    </lineage>
</organism>
<dbReference type="Proteomes" id="UP000183040">
    <property type="component" value="Unassembled WGS sequence"/>
</dbReference>
<proteinExistence type="predicted"/>
<evidence type="ECO:0000313" key="2">
    <source>
        <dbReference type="Proteomes" id="UP000183040"/>
    </source>
</evidence>
<protein>
    <submittedName>
        <fullName evidence="1">Uncharacterized protein</fullName>
    </submittedName>
</protein>
<dbReference type="EMBL" id="FNRP01000008">
    <property type="protein sequence ID" value="SEA55607.1"/>
    <property type="molecule type" value="Genomic_DNA"/>
</dbReference>
<evidence type="ECO:0000313" key="1">
    <source>
        <dbReference type="EMBL" id="SEA55607.1"/>
    </source>
</evidence>
<reference evidence="1 2" key="1">
    <citation type="submission" date="2016-10" db="EMBL/GenBank/DDBJ databases">
        <authorList>
            <person name="de Groot N.N."/>
        </authorList>
    </citation>
    <scope>NUCLEOTIDE SEQUENCE [LARGE SCALE GENOMIC DNA]</scope>
    <source>
        <strain evidence="1 2">NLAE-zl-G339</strain>
    </source>
</reference>
<sequence>MEMYVTPKYTFRRKNTFDEILSAAILSRDASFGNTLEQKHCLFS</sequence>